<evidence type="ECO:0000256" key="1">
    <source>
        <dbReference type="ARBA" id="ARBA00009437"/>
    </source>
</evidence>
<evidence type="ECO:0000256" key="3">
    <source>
        <dbReference type="ARBA" id="ARBA00023125"/>
    </source>
</evidence>
<evidence type="ECO:0000259" key="5">
    <source>
        <dbReference type="PROSITE" id="PS50931"/>
    </source>
</evidence>
<dbReference type="InterPro" id="IPR036390">
    <property type="entry name" value="WH_DNA-bd_sf"/>
</dbReference>
<dbReference type="CDD" id="cd08422">
    <property type="entry name" value="PBP2_CrgA_like"/>
    <property type="match status" value="1"/>
</dbReference>
<keyword evidence="2" id="KW-0805">Transcription regulation</keyword>
<sequence>MDVVSALRSFVRVTEAGSFSAAALDLGLSQPAVSRQISALEDHYGVRLFHRSTSALALAIEGEKMIPMAKRVIEAMDALGESATSEGKAVVGKVRLSLPFPLGLYVSARLPLLLKAHPGLSVELLTRDEPSVLVGEGIDLEIRIGEIPDGALISRRIGWTTAYLVASPDYLQGRVMPTRPADIALHECIYYRRGAGQRAWRFQDGAKEVSVSLAPRLICSNAATAHRAALCGGGLAILSHILIQQDLADGQLINLMPEFPPVRLPINIVYASRRHISLRVQTVLEFIISIVRADQQMWTAQRV</sequence>
<dbReference type="SUPFAM" id="SSF53850">
    <property type="entry name" value="Periplasmic binding protein-like II"/>
    <property type="match status" value="1"/>
</dbReference>
<accession>A0A643EWZ0</accession>
<dbReference type="PROSITE" id="PS50931">
    <property type="entry name" value="HTH_LYSR"/>
    <property type="match status" value="1"/>
</dbReference>
<evidence type="ECO:0000256" key="2">
    <source>
        <dbReference type="ARBA" id="ARBA00023015"/>
    </source>
</evidence>
<gene>
    <name evidence="6" type="ORF">F7Q93_16590</name>
</gene>
<protein>
    <submittedName>
        <fullName evidence="6">LysR family transcriptional regulator</fullName>
    </submittedName>
</protein>
<dbReference type="Gene3D" id="3.40.190.290">
    <property type="match status" value="1"/>
</dbReference>
<dbReference type="PANTHER" id="PTHR30537:SF5">
    <property type="entry name" value="HTH-TYPE TRANSCRIPTIONAL ACTIVATOR TTDR-RELATED"/>
    <property type="match status" value="1"/>
</dbReference>
<dbReference type="GO" id="GO:0003677">
    <property type="term" value="F:DNA binding"/>
    <property type="evidence" value="ECO:0007669"/>
    <property type="project" value="UniProtKB-KW"/>
</dbReference>
<dbReference type="InterPro" id="IPR005119">
    <property type="entry name" value="LysR_subst-bd"/>
</dbReference>
<dbReference type="RefSeq" id="WP_128094808.1">
    <property type="nucleotide sequence ID" value="NZ_JBHEEN010000007.1"/>
</dbReference>
<dbReference type="InterPro" id="IPR000847">
    <property type="entry name" value="LysR_HTH_N"/>
</dbReference>
<evidence type="ECO:0000256" key="4">
    <source>
        <dbReference type="ARBA" id="ARBA00023163"/>
    </source>
</evidence>
<dbReference type="Pfam" id="PF03466">
    <property type="entry name" value="LysR_substrate"/>
    <property type="match status" value="1"/>
</dbReference>
<organism evidence="6">
    <name type="scientific">Brucella pituitosa</name>
    <dbReference type="NCBI Taxonomy" id="571256"/>
    <lineage>
        <taxon>Bacteria</taxon>
        <taxon>Pseudomonadati</taxon>
        <taxon>Pseudomonadota</taxon>
        <taxon>Alphaproteobacteria</taxon>
        <taxon>Hyphomicrobiales</taxon>
        <taxon>Brucellaceae</taxon>
        <taxon>Brucella/Ochrobactrum group</taxon>
        <taxon>Brucella</taxon>
    </lineage>
</organism>
<dbReference type="FunFam" id="1.10.10.10:FF:000001">
    <property type="entry name" value="LysR family transcriptional regulator"/>
    <property type="match status" value="1"/>
</dbReference>
<name>A0A643EWZ0_9HYPH</name>
<comment type="similarity">
    <text evidence="1">Belongs to the LysR transcriptional regulatory family.</text>
</comment>
<evidence type="ECO:0000313" key="6">
    <source>
        <dbReference type="EMBL" id="KAB0569357.1"/>
    </source>
</evidence>
<dbReference type="EMBL" id="VZPE01000007">
    <property type="protein sequence ID" value="KAB0569357.1"/>
    <property type="molecule type" value="Genomic_DNA"/>
</dbReference>
<feature type="domain" description="HTH lysR-type" evidence="5">
    <location>
        <begin position="1"/>
        <end position="59"/>
    </location>
</feature>
<keyword evidence="4" id="KW-0804">Transcription</keyword>
<comment type="caution">
    <text evidence="6">The sequence shown here is derived from an EMBL/GenBank/DDBJ whole genome shotgun (WGS) entry which is preliminary data.</text>
</comment>
<keyword evidence="3" id="KW-0238">DNA-binding</keyword>
<dbReference type="GO" id="GO:0003700">
    <property type="term" value="F:DNA-binding transcription factor activity"/>
    <property type="evidence" value="ECO:0007669"/>
    <property type="project" value="InterPro"/>
</dbReference>
<dbReference type="AlphaFoldDB" id="A0A643EWZ0"/>
<dbReference type="PRINTS" id="PR00039">
    <property type="entry name" value="HTHLYSR"/>
</dbReference>
<dbReference type="InterPro" id="IPR058163">
    <property type="entry name" value="LysR-type_TF_proteobact-type"/>
</dbReference>
<proteinExistence type="inferred from homology"/>
<dbReference type="SUPFAM" id="SSF46785">
    <property type="entry name" value="Winged helix' DNA-binding domain"/>
    <property type="match status" value="1"/>
</dbReference>
<dbReference type="Pfam" id="PF00126">
    <property type="entry name" value="HTH_1"/>
    <property type="match status" value="1"/>
</dbReference>
<dbReference type="InterPro" id="IPR036388">
    <property type="entry name" value="WH-like_DNA-bd_sf"/>
</dbReference>
<dbReference type="Gene3D" id="1.10.10.10">
    <property type="entry name" value="Winged helix-like DNA-binding domain superfamily/Winged helix DNA-binding domain"/>
    <property type="match status" value="1"/>
</dbReference>
<reference evidence="6" key="1">
    <citation type="submission" date="2019-09" db="EMBL/GenBank/DDBJ databases">
        <title>Draft genome sequences of 48 bacterial type strains from the CCUG.</title>
        <authorList>
            <person name="Tunovic T."/>
            <person name="Pineiro-Iglesias B."/>
            <person name="Unosson C."/>
            <person name="Inganas E."/>
            <person name="Ohlen M."/>
            <person name="Cardew S."/>
            <person name="Jensie-Markopoulos S."/>
            <person name="Salva-Serra F."/>
            <person name="Jaen-Luchoro D."/>
            <person name="Karlsson R."/>
            <person name="Svensson-Stadler L."/>
            <person name="Chun J."/>
            <person name="Moore E."/>
        </authorList>
    </citation>
    <scope>NUCLEOTIDE SEQUENCE</scope>
    <source>
        <strain evidence="6">CCUG 50899</strain>
    </source>
</reference>
<dbReference type="PANTHER" id="PTHR30537">
    <property type="entry name" value="HTH-TYPE TRANSCRIPTIONAL REGULATOR"/>
    <property type="match status" value="1"/>
</dbReference>